<protein>
    <recommendedName>
        <fullName evidence="5">Abi family protein</fullName>
    </recommendedName>
</protein>
<comment type="caution">
    <text evidence="2">The sequence shown here is derived from an EMBL/GenBank/DDBJ whole genome shotgun (WGS) entry which is preliminary data.</text>
</comment>
<keyword evidence="4" id="KW-1185">Reference proteome</keyword>
<sequence>MERYFNAHQDEQKAILHYQCNVELSEAFYVSLSTFEVALRNALSRELQTMTGREDWYAIFPTMPGLVGLNRYITQAKKQIVGRNEPILASKVIAELTLGFWVSLLNSEYERILWKDLRRAFPYLPKHLRQRRTVSAPLNSLRSFRNRIFHNESICWNLDRVEAIHNEIIQVMGWINKDIPGWIEPFDRFTSVVSKISIVMNWSNNCKSGLPEPTKEKSYTIAEKQKENPKAYLPWDVEADNALKRLYAEGYGIDELAGLFERTKGAIRSRLRKLGLGEDFDPGSFL</sequence>
<evidence type="ECO:0000313" key="4">
    <source>
        <dbReference type="Proteomes" id="UP000629596"/>
    </source>
</evidence>
<reference evidence="1 4" key="2">
    <citation type="submission" date="2020-08" db="EMBL/GenBank/DDBJ databases">
        <title>Genome public.</title>
        <authorList>
            <person name="Liu C."/>
            <person name="Sun Q."/>
        </authorList>
    </citation>
    <scope>NUCLEOTIDE SEQUENCE [LARGE SCALE GENOMIC DNA]</scope>
    <source>
        <strain evidence="1 4">426_9</strain>
    </source>
</reference>
<evidence type="ECO:0000313" key="3">
    <source>
        <dbReference type="Proteomes" id="UP000256321"/>
    </source>
</evidence>
<dbReference type="AlphaFoldDB" id="A0A3D8HF36"/>
<dbReference type="Proteomes" id="UP000629596">
    <property type="component" value="Unassembled WGS sequence"/>
</dbReference>
<dbReference type="EMBL" id="JACRTI010000018">
    <property type="protein sequence ID" value="MBC8601906.1"/>
    <property type="molecule type" value="Genomic_DNA"/>
</dbReference>
<dbReference type="EMBL" id="QREV01000018">
    <property type="protein sequence ID" value="RDU49360.1"/>
    <property type="molecule type" value="Genomic_DNA"/>
</dbReference>
<reference evidence="2 3" key="1">
    <citation type="submission" date="2018-07" db="EMBL/GenBank/DDBJ databases">
        <title>Parabacteroides acidifaciens nov. sp., isolated from human feces.</title>
        <authorList>
            <person name="Wang Y.J."/>
        </authorList>
    </citation>
    <scope>NUCLEOTIDE SEQUENCE [LARGE SCALE GENOMIC DNA]</scope>
    <source>
        <strain evidence="2 3">426-9</strain>
    </source>
</reference>
<evidence type="ECO:0008006" key="5">
    <source>
        <dbReference type="Google" id="ProtNLM"/>
    </source>
</evidence>
<gene>
    <name evidence="2" type="ORF">DWU89_09490</name>
    <name evidence="1" type="ORF">H8784_09270</name>
</gene>
<dbReference type="Proteomes" id="UP000256321">
    <property type="component" value="Unassembled WGS sequence"/>
</dbReference>
<organism evidence="2 3">
    <name type="scientific">Parabacteroides acidifaciens</name>
    <dbReference type="NCBI Taxonomy" id="2290935"/>
    <lineage>
        <taxon>Bacteria</taxon>
        <taxon>Pseudomonadati</taxon>
        <taxon>Bacteroidota</taxon>
        <taxon>Bacteroidia</taxon>
        <taxon>Bacteroidales</taxon>
        <taxon>Tannerellaceae</taxon>
        <taxon>Parabacteroides</taxon>
    </lineage>
</organism>
<evidence type="ECO:0000313" key="1">
    <source>
        <dbReference type="EMBL" id="MBC8601906.1"/>
    </source>
</evidence>
<name>A0A3D8HF36_9BACT</name>
<proteinExistence type="predicted"/>
<evidence type="ECO:0000313" key="2">
    <source>
        <dbReference type="EMBL" id="RDU49360.1"/>
    </source>
</evidence>
<accession>A0A3D8HF36</accession>